<evidence type="ECO:0000256" key="1">
    <source>
        <dbReference type="ARBA" id="ARBA00038476"/>
    </source>
</evidence>
<dbReference type="Proteomes" id="UP000320707">
    <property type="component" value="Unassembled WGS sequence"/>
</dbReference>
<name>A0A559KWJ3_FUSOC</name>
<reference evidence="4 5" key="1">
    <citation type="journal article" date="2019" name="Microbiol. Resour. Announc.">
        <title>High-quality draft genome sequence of Fusarium oxysporum f. sp. cubense strain 160527, a causal agent of Panama disease.</title>
        <authorList>
            <person name="Asai S."/>
            <person name="Ayukawa Y."/>
            <person name="Gan P."/>
            <person name="Masuda S."/>
            <person name="Komatsu K."/>
            <person name="Shirasu K."/>
            <person name="Arie T."/>
        </authorList>
    </citation>
    <scope>NUCLEOTIDE SEQUENCE [LARGE SCALE GENOMIC DNA]</scope>
    <source>
        <strain evidence="4 5">160527</strain>
    </source>
</reference>
<keyword evidence="3" id="KW-0812">Transmembrane</keyword>
<organism evidence="4 5">
    <name type="scientific">Fusarium oxysporum f. sp. cubense</name>
    <dbReference type="NCBI Taxonomy" id="61366"/>
    <lineage>
        <taxon>Eukaryota</taxon>
        <taxon>Fungi</taxon>
        <taxon>Dikarya</taxon>
        <taxon>Ascomycota</taxon>
        <taxon>Pezizomycotina</taxon>
        <taxon>Sordariomycetes</taxon>
        <taxon>Hypocreomycetidae</taxon>
        <taxon>Hypocreales</taxon>
        <taxon>Nectriaceae</taxon>
        <taxon>Fusarium</taxon>
        <taxon>Fusarium oxysporum species complex</taxon>
    </lineage>
</organism>
<protein>
    <submittedName>
        <fullName evidence="4">Putative thioesterase atnL</fullName>
    </submittedName>
</protein>
<feature type="region of interest" description="Disordered" evidence="2">
    <location>
        <begin position="218"/>
        <end position="245"/>
    </location>
</feature>
<evidence type="ECO:0000256" key="2">
    <source>
        <dbReference type="SAM" id="MobiDB-lite"/>
    </source>
</evidence>
<keyword evidence="3" id="KW-1133">Transmembrane helix</keyword>
<gene>
    <name evidence="4" type="primary">atnL-1</name>
    <name evidence="4" type="ORF">Focb16_v016528</name>
</gene>
<dbReference type="Gene3D" id="3.10.129.10">
    <property type="entry name" value="Hotdog Thioesterase"/>
    <property type="match status" value="1"/>
</dbReference>
<dbReference type="PANTHER" id="PTHR12475:SF4">
    <property type="entry name" value="PROTEIN THEM6"/>
    <property type="match status" value="1"/>
</dbReference>
<accession>A0A559KWJ3</accession>
<dbReference type="PANTHER" id="PTHR12475">
    <property type="match status" value="1"/>
</dbReference>
<proteinExistence type="inferred from homology"/>
<sequence length="299" mass="33659">MMGRNWLVITALGIFAKSLPFVWHLRFFWALLRWRLSCCLRGSSRLTSRQLFLPSIVEARPTLSECDFNLHKSNSTYFTDLDVARSHLSGILFAPVFFGNTPLGRCNLVVGAVSCVFRKEIKPYQSYELSTKVVSWDEKWIYMVTHFVSLRTARPQGYISEAFERADNPPCPSLTPEEESKNEVLASAITRMVFKKGRITVPPADVFKACGFRPGRAQEPDMPISSESAPSDPSTPCALAGTGGQSPALFVKDTELTYDEMESRRETALPIVQLQNGWDAVHSLFQNEPCILARHKDFL</sequence>
<dbReference type="Pfam" id="PF13279">
    <property type="entry name" value="4HBT_2"/>
    <property type="match status" value="1"/>
</dbReference>
<dbReference type="CDD" id="cd00586">
    <property type="entry name" value="4HBT"/>
    <property type="match status" value="1"/>
</dbReference>
<dbReference type="AlphaFoldDB" id="A0A559KWJ3"/>
<evidence type="ECO:0000313" key="5">
    <source>
        <dbReference type="Proteomes" id="UP000320707"/>
    </source>
</evidence>
<feature type="compositionally biased region" description="Polar residues" evidence="2">
    <location>
        <begin position="225"/>
        <end position="234"/>
    </location>
</feature>
<feature type="transmembrane region" description="Helical" evidence="3">
    <location>
        <begin position="6"/>
        <end position="25"/>
    </location>
</feature>
<dbReference type="InterPro" id="IPR029069">
    <property type="entry name" value="HotDog_dom_sf"/>
</dbReference>
<dbReference type="EMBL" id="SRMI01000008">
    <property type="protein sequence ID" value="TVY64584.1"/>
    <property type="molecule type" value="Genomic_DNA"/>
</dbReference>
<comment type="caution">
    <text evidence="4">The sequence shown here is derived from an EMBL/GenBank/DDBJ whole genome shotgun (WGS) entry which is preliminary data.</text>
</comment>
<evidence type="ECO:0000313" key="4">
    <source>
        <dbReference type="EMBL" id="TVY64584.1"/>
    </source>
</evidence>
<comment type="similarity">
    <text evidence="1">Belongs to the lcsJ thioesterase family.</text>
</comment>
<dbReference type="InterPro" id="IPR051490">
    <property type="entry name" value="THEM6_lcsJ_thioesterase"/>
</dbReference>
<evidence type="ECO:0000256" key="3">
    <source>
        <dbReference type="SAM" id="Phobius"/>
    </source>
</evidence>
<keyword evidence="3" id="KW-0472">Membrane</keyword>
<dbReference type="SUPFAM" id="SSF54637">
    <property type="entry name" value="Thioesterase/thiol ester dehydrase-isomerase"/>
    <property type="match status" value="1"/>
</dbReference>